<proteinExistence type="predicted"/>
<gene>
    <name evidence="2" type="ORF">JYA62_12830</name>
</gene>
<accession>A0ABS3A232</accession>
<keyword evidence="3" id="KW-1185">Reference proteome</keyword>
<dbReference type="EMBL" id="JAFHLB010000015">
    <property type="protein sequence ID" value="MBN3578545.1"/>
    <property type="molecule type" value="Genomic_DNA"/>
</dbReference>
<comment type="caution">
    <text evidence="2">The sequence shown here is derived from an EMBL/GenBank/DDBJ whole genome shotgun (WGS) entry which is preliminary data.</text>
</comment>
<organism evidence="2 3">
    <name type="scientific">Vibrio neptunius</name>
    <dbReference type="NCBI Taxonomy" id="170651"/>
    <lineage>
        <taxon>Bacteria</taxon>
        <taxon>Pseudomonadati</taxon>
        <taxon>Pseudomonadota</taxon>
        <taxon>Gammaproteobacteria</taxon>
        <taxon>Vibrionales</taxon>
        <taxon>Vibrionaceae</taxon>
        <taxon>Vibrio</taxon>
    </lineage>
</organism>
<dbReference type="RefSeq" id="WP_206370248.1">
    <property type="nucleotide sequence ID" value="NZ_CAWPTM010000030.1"/>
</dbReference>
<evidence type="ECO:0000313" key="2">
    <source>
        <dbReference type="EMBL" id="MBN3578545.1"/>
    </source>
</evidence>
<dbReference type="Proteomes" id="UP000779070">
    <property type="component" value="Unassembled WGS sequence"/>
</dbReference>
<name>A0ABS3A232_9VIBR</name>
<evidence type="ECO:0000256" key="1">
    <source>
        <dbReference type="SAM" id="Coils"/>
    </source>
</evidence>
<protein>
    <submittedName>
        <fullName evidence="2">Chromosome segregation ATPase</fullName>
    </submittedName>
</protein>
<evidence type="ECO:0000313" key="3">
    <source>
        <dbReference type="Proteomes" id="UP000779070"/>
    </source>
</evidence>
<sequence length="314" mass="35893">MVYRYILMMLAIVAGIFLWPEDEIASAGTVIEREDSAQSIASNENRYRTVVEDRVHTESLIQPSREIVPSSVAKSTGKSLVEALESFWQECQWRNDCEQVLNELKAELSDARYHLLARYPQLKAQWQNVMGELELNQYHSLSDRIAEIKRQALLIWGELANVMFAEEYALYDFSLASQSLATDSAVSYVESYEALLEQWQHNVESLSLDSGAARYEKGVSLIPSTFTQLQKDQAKAQLSAKYLNAEQSASIAQREQQVASQEVQVKSYQSQLSDLKQSLDQQRSTAGSAMSDHDWQQYVEQQISEFRTHFFTYK</sequence>
<dbReference type="SUPFAM" id="SSF158855">
    <property type="entry name" value="Lipase chaperone-like"/>
    <property type="match status" value="1"/>
</dbReference>
<feature type="coiled-coil region" evidence="1">
    <location>
        <begin position="235"/>
        <end position="285"/>
    </location>
</feature>
<reference evidence="2 3" key="1">
    <citation type="submission" date="2021-02" db="EMBL/GenBank/DDBJ databases">
        <title>Draft Genome Sequences of 5 Vibrio neptunius Strains Isolated From of Bivalve Hatcheries.</title>
        <authorList>
            <person name="Galvis F."/>
            <person name="Barja J.L."/>
            <person name="Lemos M.L."/>
            <person name="Balado M."/>
        </authorList>
    </citation>
    <scope>NUCLEOTIDE SEQUENCE [LARGE SCALE GENOMIC DNA]</scope>
    <source>
        <strain evidence="2 3">PP-145.98</strain>
    </source>
</reference>
<keyword evidence="1" id="KW-0175">Coiled coil</keyword>